<sequence>MKPADEELGKGGGGDRPCPRRPGDADGFIRGESVSEKGKKAGEELGTPGNSPEEVAAATIVKGRRARRRIARAKKAEQCAGKIDVMRAVVAAGLAKRKAREAARIAKAKAEEAEEAWGTAKAKAVEAEEAAKMAEAAAEEAARATEAADEARRLKDKETEWAQCEEELVASNFRPFWNRHFANMHGGISFHETTSIPAKCYTYPTPDDEHYTRTMETMQIVSVKVTAIKEPLLWPLQVFGIVAVRDVLDHKRNIMFQRPRNNCQHISEDDPYLALTGPSRAVAVSMKPTYIEVSLKVKGGTANSDDKDLSELLVNYRSGCVLYGVYPSRLSTLELKHDIIMHSVEATICIKVTGGSWPDGFRGVTSSADDLKVKLLDFGHDGLPVDDGGMIKLTRSVVSVGLEEMLKVSAMACPMNKEQVCESSEASFKPAKAGISLSRVELKSGSCSMEVSVAWSLFYPW</sequence>
<accession>A0ACD5YMK8</accession>
<reference evidence="1" key="1">
    <citation type="submission" date="2021-05" db="EMBL/GenBank/DDBJ databases">
        <authorList>
            <person name="Scholz U."/>
            <person name="Mascher M."/>
            <person name="Fiebig A."/>
        </authorList>
    </citation>
    <scope>NUCLEOTIDE SEQUENCE [LARGE SCALE GENOMIC DNA]</scope>
</reference>
<evidence type="ECO:0000313" key="1">
    <source>
        <dbReference type="EnsemblPlants" id="AVESA.00010b.r2.5DG1003950.1.CDS"/>
    </source>
</evidence>
<evidence type="ECO:0000313" key="2">
    <source>
        <dbReference type="Proteomes" id="UP001732700"/>
    </source>
</evidence>
<protein>
    <submittedName>
        <fullName evidence="1">Uncharacterized protein</fullName>
    </submittedName>
</protein>
<proteinExistence type="predicted"/>
<organism evidence="1 2">
    <name type="scientific">Avena sativa</name>
    <name type="common">Oat</name>
    <dbReference type="NCBI Taxonomy" id="4498"/>
    <lineage>
        <taxon>Eukaryota</taxon>
        <taxon>Viridiplantae</taxon>
        <taxon>Streptophyta</taxon>
        <taxon>Embryophyta</taxon>
        <taxon>Tracheophyta</taxon>
        <taxon>Spermatophyta</taxon>
        <taxon>Magnoliopsida</taxon>
        <taxon>Liliopsida</taxon>
        <taxon>Poales</taxon>
        <taxon>Poaceae</taxon>
        <taxon>BOP clade</taxon>
        <taxon>Pooideae</taxon>
        <taxon>Poodae</taxon>
        <taxon>Poeae</taxon>
        <taxon>Poeae Chloroplast Group 1 (Aveneae type)</taxon>
        <taxon>Aveninae</taxon>
        <taxon>Avena</taxon>
    </lineage>
</organism>
<dbReference type="EnsemblPlants" id="AVESA.00010b.r2.5DG1003950.1">
    <property type="protein sequence ID" value="AVESA.00010b.r2.5DG1003950.1.CDS"/>
    <property type="gene ID" value="AVESA.00010b.r2.5DG1003950"/>
</dbReference>
<reference evidence="1" key="2">
    <citation type="submission" date="2025-09" db="UniProtKB">
        <authorList>
            <consortium name="EnsemblPlants"/>
        </authorList>
    </citation>
    <scope>IDENTIFICATION</scope>
</reference>
<keyword evidence="2" id="KW-1185">Reference proteome</keyword>
<dbReference type="Proteomes" id="UP001732700">
    <property type="component" value="Chromosome 5D"/>
</dbReference>
<name>A0ACD5YMK8_AVESA</name>